<dbReference type="EMBL" id="VTWU01000001">
    <property type="protein sequence ID" value="KAA9339621.1"/>
    <property type="molecule type" value="Genomic_DNA"/>
</dbReference>
<dbReference type="GO" id="GO:0020037">
    <property type="term" value="F:heme binding"/>
    <property type="evidence" value="ECO:0007669"/>
    <property type="project" value="InterPro"/>
</dbReference>
<proteinExistence type="predicted"/>
<reference evidence="1 2" key="1">
    <citation type="submission" date="2019-09" db="EMBL/GenBank/DDBJ databases">
        <title>Genome sequence of Hymenobacter sp. M3.</title>
        <authorList>
            <person name="Srinivasan S."/>
        </authorList>
    </citation>
    <scope>NUCLEOTIDE SEQUENCE [LARGE SCALE GENOMIC DNA]</scope>
    <source>
        <strain evidence="1 2">M3</strain>
    </source>
</reference>
<protein>
    <submittedName>
        <fullName evidence="1">Cytochrome c</fullName>
    </submittedName>
</protein>
<dbReference type="GO" id="GO:0009055">
    <property type="term" value="F:electron transfer activity"/>
    <property type="evidence" value="ECO:0007669"/>
    <property type="project" value="InterPro"/>
</dbReference>
<dbReference type="Proteomes" id="UP000326380">
    <property type="component" value="Unassembled WGS sequence"/>
</dbReference>
<dbReference type="PROSITE" id="PS51007">
    <property type="entry name" value="CYTC"/>
    <property type="match status" value="2"/>
</dbReference>
<accession>A0A7L4ZUL1</accession>
<name>A0A7L4ZUL1_9BACT</name>
<keyword evidence="2" id="KW-1185">Reference proteome</keyword>
<dbReference type="InterPro" id="IPR051459">
    <property type="entry name" value="Cytochrome_c-type_DH"/>
</dbReference>
<comment type="caution">
    <text evidence="1">The sequence shown here is derived from an EMBL/GenBank/DDBJ whole genome shotgun (WGS) entry which is preliminary data.</text>
</comment>
<dbReference type="SUPFAM" id="SSF46626">
    <property type="entry name" value="Cytochrome c"/>
    <property type="match status" value="2"/>
</dbReference>
<gene>
    <name evidence="1" type="ORF">F0P96_03130</name>
</gene>
<organism evidence="1 2">
    <name type="scientific">Hymenobacter busanensis</name>
    <dbReference type="NCBI Taxonomy" id="2607656"/>
    <lineage>
        <taxon>Bacteria</taxon>
        <taxon>Pseudomonadati</taxon>
        <taxon>Bacteroidota</taxon>
        <taxon>Cytophagia</taxon>
        <taxon>Cytophagales</taxon>
        <taxon>Hymenobacteraceae</taxon>
        <taxon>Hymenobacter</taxon>
    </lineage>
</organism>
<evidence type="ECO:0000313" key="2">
    <source>
        <dbReference type="Proteomes" id="UP000326380"/>
    </source>
</evidence>
<dbReference type="InterPro" id="IPR009056">
    <property type="entry name" value="Cyt_c-like_dom"/>
</dbReference>
<dbReference type="InterPro" id="IPR036909">
    <property type="entry name" value="Cyt_c-like_dom_sf"/>
</dbReference>
<sequence length="326" mass="35406">MKKAFKIIGIALAAVLFLVVCAAGFVQVRGIPSYEPPKLPAQKVAITPERVVQGEKIAMSMCADCHLDKKTGGLTGRHIDDLPAEFGKLYSANITQHPQMGIGQWTDEELIGLFRTGIGREGRYRVVMPTFVHMADEDIYSIVAFLRSDNALVQPQAIASHPQEPSFLAKALTNTVMKPTPLPSKVIKVPAATDQVALGHYLVTARYLCYDCHSKDFKSNNVMEPEKSGGFLGGGNHFVTKDGQTILSRNITPDVETGIGDWTEQQFVQAVKFGQSPSGPLRNPMPKFSIMDDAEAKAMYAYLKTVPAIKNATPEDGSAANAVATR</sequence>
<dbReference type="RefSeq" id="WP_151077269.1">
    <property type="nucleotide sequence ID" value="NZ_CP047647.1"/>
</dbReference>
<evidence type="ECO:0000313" key="1">
    <source>
        <dbReference type="EMBL" id="KAA9339621.1"/>
    </source>
</evidence>
<dbReference type="Pfam" id="PF13442">
    <property type="entry name" value="Cytochrome_CBB3"/>
    <property type="match status" value="1"/>
</dbReference>
<dbReference type="Gene3D" id="1.10.760.10">
    <property type="entry name" value="Cytochrome c-like domain"/>
    <property type="match status" value="2"/>
</dbReference>
<dbReference type="PANTHER" id="PTHR35008">
    <property type="entry name" value="BLL4482 PROTEIN-RELATED"/>
    <property type="match status" value="1"/>
</dbReference>
<dbReference type="AlphaFoldDB" id="A0A7L4ZUL1"/>
<dbReference type="PANTHER" id="PTHR35008:SF8">
    <property type="entry name" value="ALCOHOL DEHYDROGENASE CYTOCHROME C SUBUNIT"/>
    <property type="match status" value="1"/>
</dbReference>